<proteinExistence type="predicted"/>
<reference evidence="1" key="1">
    <citation type="submission" date="2018-06" db="EMBL/GenBank/DDBJ databases">
        <authorList>
            <person name="Zhirakovskaya E."/>
        </authorList>
    </citation>
    <scope>NUCLEOTIDE SEQUENCE</scope>
</reference>
<dbReference type="EMBL" id="UOFL01000261">
    <property type="protein sequence ID" value="VAW83066.1"/>
    <property type="molecule type" value="Genomic_DNA"/>
</dbReference>
<gene>
    <name evidence="1" type="ORF">MNBD_GAMMA12-2872</name>
</gene>
<dbReference type="AlphaFoldDB" id="A0A3B0ZR40"/>
<protein>
    <submittedName>
        <fullName evidence="1">Uncharacterized protein</fullName>
    </submittedName>
</protein>
<evidence type="ECO:0000313" key="1">
    <source>
        <dbReference type="EMBL" id="VAW83066.1"/>
    </source>
</evidence>
<name>A0A3B0ZR40_9ZZZZ</name>
<sequence>MTGITYFIEKTLRLKVNMLKSAVDRPWNRIFLRYTISCGGCKPKVANRALPKLKVTLLQLCRQTRDHKSAPVIADSKRVLFGWKAYFDLSVVLSPLRDIDK</sequence>
<organism evidence="1">
    <name type="scientific">hydrothermal vent metagenome</name>
    <dbReference type="NCBI Taxonomy" id="652676"/>
    <lineage>
        <taxon>unclassified sequences</taxon>
        <taxon>metagenomes</taxon>
        <taxon>ecological metagenomes</taxon>
    </lineage>
</organism>
<accession>A0A3B0ZR40</accession>